<evidence type="ECO:0000256" key="5">
    <source>
        <dbReference type="ARBA" id="ARBA00023136"/>
    </source>
</evidence>
<keyword evidence="2" id="KW-1003">Cell membrane</keyword>
<keyword evidence="3 6" id="KW-0812">Transmembrane</keyword>
<gene>
    <name evidence="7" type="ORF">SAMN05421793_14313</name>
</gene>
<keyword evidence="5 6" id="KW-0472">Membrane</keyword>
<feature type="transmembrane region" description="Helical" evidence="6">
    <location>
        <begin position="328"/>
        <end position="346"/>
    </location>
</feature>
<dbReference type="InterPro" id="IPR002797">
    <property type="entry name" value="Polysacc_synth"/>
</dbReference>
<feature type="transmembrane region" description="Helical" evidence="6">
    <location>
        <begin position="215"/>
        <end position="241"/>
    </location>
</feature>
<evidence type="ECO:0000313" key="7">
    <source>
        <dbReference type="EMBL" id="SEH87262.1"/>
    </source>
</evidence>
<keyword evidence="8" id="KW-1185">Reference proteome</keyword>
<evidence type="ECO:0000256" key="2">
    <source>
        <dbReference type="ARBA" id="ARBA00022475"/>
    </source>
</evidence>
<feature type="transmembrane region" description="Helical" evidence="6">
    <location>
        <begin position="151"/>
        <end position="170"/>
    </location>
</feature>
<feature type="transmembrane region" description="Helical" evidence="6">
    <location>
        <begin position="290"/>
        <end position="308"/>
    </location>
</feature>
<dbReference type="EMBL" id="FNWX01000043">
    <property type="protein sequence ID" value="SEH87262.1"/>
    <property type="molecule type" value="Genomic_DNA"/>
</dbReference>
<organism evidence="7 8">
    <name type="scientific">Epilithonimonas hominis</name>
    <dbReference type="NCBI Taxonomy" id="420404"/>
    <lineage>
        <taxon>Bacteria</taxon>
        <taxon>Pseudomonadati</taxon>
        <taxon>Bacteroidota</taxon>
        <taxon>Flavobacteriia</taxon>
        <taxon>Flavobacteriales</taxon>
        <taxon>Weeksellaceae</taxon>
        <taxon>Chryseobacterium group</taxon>
        <taxon>Epilithonimonas</taxon>
    </lineage>
</organism>
<dbReference type="PANTHER" id="PTHR30250">
    <property type="entry name" value="PST FAMILY PREDICTED COLANIC ACID TRANSPORTER"/>
    <property type="match status" value="1"/>
</dbReference>
<evidence type="ECO:0000256" key="4">
    <source>
        <dbReference type="ARBA" id="ARBA00022989"/>
    </source>
</evidence>
<sequence length="414" mass="47457">MGGLKEFLSRFFSNKGHHVFFSFLIAKICGFLGSLVIIRLLPENEYGILSIVISVCAIFLPFSGFGSNQILLRYGSISEKENKQNLSSYLFFKGIFNEIILIVIFVGISLFYTPKYENIIIIFLFFGIRLMGFYLSNHIQTYYRISGKNDIFAKVSNAINIGGFILLLVLTYLFKFYGYLLAIALIPYLSLFWLKKEMFSAKRIVYDNKKEMWRFGIFTAATSVISETLFSLDVMLLGFLMNENAVANYKVAILLPSNITVLAISFMQSDYPLLSKNYQNKNFLKSYIKNYYKIFIPICILILGFFYFFKDLLLKVFFGTNYSDNSNLMMIFLLGFTFGMLSRNLFGNLLPAIGKIEVNTWVSILSLIILCVTAYFLVNTFGILGMGISLSLVLIWEGLAYLTFFGNYLKKLTR</sequence>
<feature type="transmembrane region" description="Helical" evidence="6">
    <location>
        <begin position="358"/>
        <end position="377"/>
    </location>
</feature>
<comment type="subcellular location">
    <subcellularLocation>
        <location evidence="1">Cell membrane</location>
        <topology evidence="1">Multi-pass membrane protein</topology>
    </subcellularLocation>
</comment>
<evidence type="ECO:0000313" key="8">
    <source>
        <dbReference type="Proteomes" id="UP000198555"/>
    </source>
</evidence>
<dbReference type="STRING" id="420404.SAMN05421793_14313"/>
<evidence type="ECO:0000256" key="3">
    <source>
        <dbReference type="ARBA" id="ARBA00022692"/>
    </source>
</evidence>
<evidence type="ECO:0000256" key="1">
    <source>
        <dbReference type="ARBA" id="ARBA00004651"/>
    </source>
</evidence>
<feature type="transmembrane region" description="Helical" evidence="6">
    <location>
        <begin position="176"/>
        <end position="194"/>
    </location>
</feature>
<reference evidence="8" key="1">
    <citation type="submission" date="2016-10" db="EMBL/GenBank/DDBJ databases">
        <authorList>
            <person name="Varghese N."/>
            <person name="Submissions S."/>
        </authorList>
    </citation>
    <scope>NUCLEOTIDE SEQUENCE [LARGE SCALE GENOMIC DNA]</scope>
    <source>
        <strain evidence="8">DSM 19326</strain>
    </source>
</reference>
<feature type="transmembrane region" description="Helical" evidence="6">
    <location>
        <begin position="20"/>
        <end position="41"/>
    </location>
</feature>
<evidence type="ECO:0000256" key="6">
    <source>
        <dbReference type="SAM" id="Phobius"/>
    </source>
</evidence>
<proteinExistence type="predicted"/>
<feature type="transmembrane region" description="Helical" evidence="6">
    <location>
        <begin position="247"/>
        <end position="269"/>
    </location>
</feature>
<dbReference type="RefSeq" id="WP_089770751.1">
    <property type="nucleotide sequence ID" value="NZ_FNWX01000043.1"/>
</dbReference>
<feature type="transmembrane region" description="Helical" evidence="6">
    <location>
        <begin position="47"/>
        <end position="68"/>
    </location>
</feature>
<accession>A0A1H6LM97</accession>
<feature type="transmembrane region" description="Helical" evidence="6">
    <location>
        <begin position="119"/>
        <end position="139"/>
    </location>
</feature>
<protein>
    <submittedName>
        <fullName evidence="7">Membrane protein involved in the export of O-antigen and teichoic acid</fullName>
    </submittedName>
</protein>
<dbReference type="PANTHER" id="PTHR30250:SF11">
    <property type="entry name" value="O-ANTIGEN TRANSPORTER-RELATED"/>
    <property type="match status" value="1"/>
</dbReference>
<feature type="transmembrane region" description="Helical" evidence="6">
    <location>
        <begin position="89"/>
        <end position="113"/>
    </location>
</feature>
<feature type="transmembrane region" description="Helical" evidence="6">
    <location>
        <begin position="383"/>
        <end position="409"/>
    </location>
</feature>
<dbReference type="Proteomes" id="UP000198555">
    <property type="component" value="Unassembled WGS sequence"/>
</dbReference>
<dbReference type="Pfam" id="PF01943">
    <property type="entry name" value="Polysacc_synt"/>
    <property type="match status" value="1"/>
</dbReference>
<keyword evidence="4 6" id="KW-1133">Transmembrane helix</keyword>
<name>A0A1H6LM97_9FLAO</name>
<dbReference type="GO" id="GO:0005886">
    <property type="term" value="C:plasma membrane"/>
    <property type="evidence" value="ECO:0007669"/>
    <property type="project" value="UniProtKB-SubCell"/>
</dbReference>
<dbReference type="AlphaFoldDB" id="A0A1H6LM97"/>
<dbReference type="InterPro" id="IPR050833">
    <property type="entry name" value="Poly_Biosynth_Transport"/>
</dbReference>